<dbReference type="EMBL" id="CM056742">
    <property type="protein sequence ID" value="KAJ8676080.1"/>
    <property type="molecule type" value="Genomic_DNA"/>
</dbReference>
<protein>
    <submittedName>
        <fullName evidence="1">Uncharacterized protein</fullName>
    </submittedName>
</protein>
<name>A0ACC2P2T0_9HYME</name>
<reference evidence="1" key="1">
    <citation type="submission" date="2023-04" db="EMBL/GenBank/DDBJ databases">
        <title>A chromosome-level genome assembly of the parasitoid wasp Eretmocerus hayati.</title>
        <authorList>
            <person name="Zhong Y."/>
            <person name="Liu S."/>
            <person name="Liu Y."/>
        </authorList>
    </citation>
    <scope>NUCLEOTIDE SEQUENCE</scope>
    <source>
        <strain evidence="1">ZJU_SS_LIU_2023</strain>
    </source>
</reference>
<dbReference type="Proteomes" id="UP001239111">
    <property type="component" value="Chromosome 2"/>
</dbReference>
<sequence>MSSTLKSLPVKPISKYFNENYIADTEYVVRVAKFLLTPIGIWPRSGDGSPSSNMIFYIRVCFIFSLMLFLLVPHFIWTFFKAEDLLKLMKIIAAMVFSSLAVFKFWTLVINKQDIRHCLEVMENDYKEAESEEDRQIMLNNAKIGRFFTTAYLGLSYGGALPYHIIMPLVAPRVLRSDNTTMIPLPYPSEYVFFVVEFAPLYPIVFVSQWAISFIILSTNTGVYSLIACIVMHSCCLFEVTGNKIETFLRGRRYNKGMMDSETAKRLSQIIDFHVRAIEYAETIENALMLVMLAEMGGCTIIICFLEFGILQACIYSI</sequence>
<gene>
    <name evidence="1" type="ORF">QAD02_011866</name>
</gene>
<organism evidence="1 2">
    <name type="scientific">Eretmocerus hayati</name>
    <dbReference type="NCBI Taxonomy" id="131215"/>
    <lineage>
        <taxon>Eukaryota</taxon>
        <taxon>Metazoa</taxon>
        <taxon>Ecdysozoa</taxon>
        <taxon>Arthropoda</taxon>
        <taxon>Hexapoda</taxon>
        <taxon>Insecta</taxon>
        <taxon>Pterygota</taxon>
        <taxon>Neoptera</taxon>
        <taxon>Endopterygota</taxon>
        <taxon>Hymenoptera</taxon>
        <taxon>Apocrita</taxon>
        <taxon>Proctotrupomorpha</taxon>
        <taxon>Chalcidoidea</taxon>
        <taxon>Aphelinidae</taxon>
        <taxon>Aphelininae</taxon>
        <taxon>Eretmocerus</taxon>
    </lineage>
</organism>
<evidence type="ECO:0000313" key="1">
    <source>
        <dbReference type="EMBL" id="KAJ8676080.1"/>
    </source>
</evidence>
<keyword evidence="2" id="KW-1185">Reference proteome</keyword>
<proteinExistence type="predicted"/>
<comment type="caution">
    <text evidence="1">The sequence shown here is derived from an EMBL/GenBank/DDBJ whole genome shotgun (WGS) entry which is preliminary data.</text>
</comment>
<evidence type="ECO:0000313" key="2">
    <source>
        <dbReference type="Proteomes" id="UP001239111"/>
    </source>
</evidence>
<accession>A0ACC2P2T0</accession>